<organism evidence="2 3">
    <name type="scientific">Limnofasciculus baicalensis BBK-W-15</name>
    <dbReference type="NCBI Taxonomy" id="2699891"/>
    <lineage>
        <taxon>Bacteria</taxon>
        <taxon>Bacillati</taxon>
        <taxon>Cyanobacteriota</taxon>
        <taxon>Cyanophyceae</taxon>
        <taxon>Coleofasciculales</taxon>
        <taxon>Coleofasciculaceae</taxon>
        <taxon>Limnofasciculus</taxon>
        <taxon>Limnofasciculus baicalensis</taxon>
    </lineage>
</organism>
<keyword evidence="1" id="KW-1133">Transmembrane helix</keyword>
<gene>
    <name evidence="2" type="ORF">NJ959_02090</name>
</gene>
<dbReference type="Proteomes" id="UP001204953">
    <property type="component" value="Unassembled WGS sequence"/>
</dbReference>
<accession>A0AAE3GP63</accession>
<comment type="caution">
    <text evidence="2">The sequence shown here is derived from an EMBL/GenBank/DDBJ whole genome shotgun (WGS) entry which is preliminary data.</text>
</comment>
<name>A0AAE3GP63_9CYAN</name>
<dbReference type="EMBL" id="JAMZMM010000010">
    <property type="protein sequence ID" value="MCP2727263.1"/>
    <property type="molecule type" value="Genomic_DNA"/>
</dbReference>
<evidence type="ECO:0000313" key="2">
    <source>
        <dbReference type="EMBL" id="MCP2727263.1"/>
    </source>
</evidence>
<keyword evidence="1" id="KW-0472">Membrane</keyword>
<sequence length="61" mass="7191">MNWKIFSLKSQSELYQDNLTQFQEQIASNLPAYFLLLTQLNFLWLSFQLIAIPLSPSYGNY</sequence>
<evidence type="ECO:0000313" key="3">
    <source>
        <dbReference type="Proteomes" id="UP001204953"/>
    </source>
</evidence>
<protein>
    <submittedName>
        <fullName evidence="2">Uncharacterized protein</fullName>
    </submittedName>
</protein>
<evidence type="ECO:0000256" key="1">
    <source>
        <dbReference type="SAM" id="Phobius"/>
    </source>
</evidence>
<dbReference type="RefSeq" id="WP_254010079.1">
    <property type="nucleotide sequence ID" value="NZ_JAMZMM010000010.1"/>
</dbReference>
<proteinExistence type="predicted"/>
<keyword evidence="1" id="KW-0812">Transmembrane</keyword>
<feature type="transmembrane region" description="Helical" evidence="1">
    <location>
        <begin position="32"/>
        <end position="54"/>
    </location>
</feature>
<reference evidence="2" key="1">
    <citation type="submission" date="2022-06" db="EMBL/GenBank/DDBJ databases">
        <title>New cyanobacteria of genus Symplocastrum in benthos of Lake Baikal.</title>
        <authorList>
            <person name="Sorokovikova E."/>
            <person name="Tikhonova I."/>
            <person name="Krasnopeev A."/>
            <person name="Evseev P."/>
            <person name="Gladkikh A."/>
            <person name="Belykh O."/>
        </authorList>
    </citation>
    <scope>NUCLEOTIDE SEQUENCE</scope>
    <source>
        <strain evidence="2">BBK-W-15</strain>
    </source>
</reference>
<dbReference type="AlphaFoldDB" id="A0AAE3GP63"/>
<keyword evidence="3" id="KW-1185">Reference proteome</keyword>